<protein>
    <submittedName>
        <fullName evidence="4">TIGR01777 family protein</fullName>
    </submittedName>
</protein>
<dbReference type="InterPro" id="IPR013549">
    <property type="entry name" value="DUF1731"/>
</dbReference>
<accession>A0A498DTU1</accession>
<proteinExistence type="inferred from homology"/>
<evidence type="ECO:0000313" key="5">
    <source>
        <dbReference type="Proteomes" id="UP000270219"/>
    </source>
</evidence>
<dbReference type="InterPro" id="IPR001509">
    <property type="entry name" value="Epimerase_deHydtase"/>
</dbReference>
<dbReference type="InterPro" id="IPR010099">
    <property type="entry name" value="SDR39U1"/>
</dbReference>
<reference evidence="4 5" key="1">
    <citation type="submission" date="2018-10" db="EMBL/GenBank/DDBJ databases">
        <title>Oceanobacillus sp. YLB-02 draft genome.</title>
        <authorList>
            <person name="Yu L."/>
        </authorList>
    </citation>
    <scope>NUCLEOTIDE SEQUENCE [LARGE SCALE GENOMIC DNA]</scope>
    <source>
        <strain evidence="4 5">YLB-02</strain>
    </source>
</reference>
<comment type="similarity">
    <text evidence="1">Belongs to the NAD(P)-dependent epimerase/dehydratase family. SDR39U1 subfamily.</text>
</comment>
<keyword evidence="5" id="KW-1185">Reference proteome</keyword>
<dbReference type="SUPFAM" id="SSF51735">
    <property type="entry name" value="NAD(P)-binding Rossmann-fold domains"/>
    <property type="match status" value="1"/>
</dbReference>
<dbReference type="PANTHER" id="PTHR11092">
    <property type="entry name" value="SUGAR NUCLEOTIDE EPIMERASE RELATED"/>
    <property type="match status" value="1"/>
</dbReference>
<dbReference type="CDD" id="cd05242">
    <property type="entry name" value="SDR_a8"/>
    <property type="match status" value="1"/>
</dbReference>
<dbReference type="EMBL" id="RCHR01000001">
    <property type="protein sequence ID" value="RLL48277.1"/>
    <property type="molecule type" value="Genomic_DNA"/>
</dbReference>
<dbReference type="OrthoDB" id="9801773at2"/>
<gene>
    <name evidence="4" type="ORF">D8M04_03110</name>
</gene>
<evidence type="ECO:0000259" key="2">
    <source>
        <dbReference type="Pfam" id="PF01370"/>
    </source>
</evidence>
<dbReference type="Gene3D" id="3.40.50.720">
    <property type="entry name" value="NAD(P)-binding Rossmann-like Domain"/>
    <property type="match status" value="1"/>
</dbReference>
<dbReference type="Pfam" id="PF01370">
    <property type="entry name" value="Epimerase"/>
    <property type="match status" value="1"/>
</dbReference>
<evidence type="ECO:0000259" key="3">
    <source>
        <dbReference type="Pfam" id="PF08338"/>
    </source>
</evidence>
<comment type="caution">
    <text evidence="4">The sequence shown here is derived from an EMBL/GenBank/DDBJ whole genome shotgun (WGS) entry which is preliminary data.</text>
</comment>
<organism evidence="4 5">
    <name type="scientific">Oceanobacillus piezotolerans</name>
    <dbReference type="NCBI Taxonomy" id="2448030"/>
    <lineage>
        <taxon>Bacteria</taxon>
        <taxon>Bacillati</taxon>
        <taxon>Bacillota</taxon>
        <taxon>Bacilli</taxon>
        <taxon>Bacillales</taxon>
        <taxon>Bacillaceae</taxon>
        <taxon>Oceanobacillus</taxon>
    </lineage>
</organism>
<sequence length="296" mass="33549">MNKVVLAGGTGFIGEYFKKRFIEQGYEVIIISRQSSYISWNDTPGIKKAIENAEIVINLAGRSVNCRYTDSNKKEIMESRLITTNILGSAIQGCDNPPCLWINSSTATIYRHAEDRPMTEETGDIGTGFSVDVAKKWEEVFFGFDLPKTRQITLRIAIVLGKNGGVLGPYRNLVKFGLGGIQGSGKQKFSWIHVEDLFQIIQFLKDRDNLKGVFNCSAPEPLANEELMRLLRLNMNRSFGLPLPKWMLEMGAALIRTETELILKSRWVIPERLEKEGYRFKYATLEKTLKDILLES</sequence>
<dbReference type="RefSeq" id="WP_121521311.1">
    <property type="nucleotide sequence ID" value="NZ_RCHR01000001.1"/>
</dbReference>
<dbReference type="InterPro" id="IPR036291">
    <property type="entry name" value="NAD(P)-bd_dom_sf"/>
</dbReference>
<dbReference type="Proteomes" id="UP000270219">
    <property type="component" value="Unassembled WGS sequence"/>
</dbReference>
<feature type="domain" description="NAD-dependent epimerase/dehydratase" evidence="2">
    <location>
        <begin position="4"/>
        <end position="122"/>
    </location>
</feature>
<dbReference type="PANTHER" id="PTHR11092:SF0">
    <property type="entry name" value="EPIMERASE FAMILY PROTEIN SDR39U1"/>
    <property type="match status" value="1"/>
</dbReference>
<dbReference type="AlphaFoldDB" id="A0A498DTU1"/>
<evidence type="ECO:0000256" key="1">
    <source>
        <dbReference type="ARBA" id="ARBA00009353"/>
    </source>
</evidence>
<dbReference type="Pfam" id="PF08338">
    <property type="entry name" value="DUF1731"/>
    <property type="match status" value="1"/>
</dbReference>
<name>A0A498DTU1_9BACI</name>
<dbReference type="NCBIfam" id="TIGR01777">
    <property type="entry name" value="yfcH"/>
    <property type="match status" value="1"/>
</dbReference>
<evidence type="ECO:0000313" key="4">
    <source>
        <dbReference type="EMBL" id="RLL48277.1"/>
    </source>
</evidence>
<feature type="domain" description="DUF1731" evidence="3">
    <location>
        <begin position="243"/>
        <end position="292"/>
    </location>
</feature>